<sequence length="492" mass="55228">MCPKHTASQQRPLTRQRRSTKNACRYMDHRVKGLYSTDAGCLLRRNLSLLREILLNDDTTFELVWSKSSKSPVSYECGRLYFENYRCCYTSQQTKPSLLYELPKCSRAEKIEDALFLRSPLGGTLPSPSDQRPSLLTLSANSWLCRICSDTGEVLQRVYLSPQHKFRYLAWDDSQETVYAKSIQRKLSPLARQAGLDDSVLMYLAVFQVFPLKLIGVLEINKRVFGNTVVDVVLTQGVLAVSHRTHSVRLYSFERIVQMFRTKKLVTGEPYDVSGTQGIVGEPPLGIPVNIRISEAPPVLFEVCSQEGMQIGGNPFHFIYTPSGKEHKGTHHVCSLKDGMLAKNGVQDMDCCSIESDLIFFHPDQSARIIHVAPNTVNVLKILTEWGGGNQSEIVKDFSITAQRDRNAASQVTVTSSGRTVKRRVYQLDDDPENETFGRVEYEDELDLLQVVVKHREESGGSSVCLHDNSSGAMMKRILLPVSLDEVSSVAN</sequence>
<evidence type="ECO:0000313" key="1">
    <source>
        <dbReference type="EMBL" id="KAL2076677.1"/>
    </source>
</evidence>
<dbReference type="InterPro" id="IPR031620">
    <property type="entry name" value="DCAF17"/>
</dbReference>
<name>A0ABD1IPD4_9TELE</name>
<dbReference type="PANTHER" id="PTHR14815">
    <property type="entry name" value="DDB1- AND CUL4-ASSOCIATED FACTOR 17"/>
    <property type="match status" value="1"/>
</dbReference>
<dbReference type="Proteomes" id="UP001591681">
    <property type="component" value="Unassembled WGS sequence"/>
</dbReference>
<keyword evidence="2" id="KW-1185">Reference proteome</keyword>
<evidence type="ECO:0008006" key="3">
    <source>
        <dbReference type="Google" id="ProtNLM"/>
    </source>
</evidence>
<protein>
    <recommendedName>
        <fullName evidence="3">DDB1- and CUL4-associated factor 17</fullName>
    </recommendedName>
</protein>
<dbReference type="EMBL" id="JBHFQA010000136">
    <property type="protein sequence ID" value="KAL2076677.1"/>
    <property type="molecule type" value="Genomic_DNA"/>
</dbReference>
<dbReference type="PANTHER" id="PTHR14815:SF2">
    <property type="entry name" value="DDB1- AND CUL4-ASSOCIATED FACTOR 17"/>
    <property type="match status" value="1"/>
</dbReference>
<proteinExistence type="predicted"/>
<dbReference type="Pfam" id="PF15802">
    <property type="entry name" value="DCAF17"/>
    <property type="match status" value="1"/>
</dbReference>
<gene>
    <name evidence="1" type="ORF">ACEWY4_027727</name>
</gene>
<accession>A0ABD1IPD4</accession>
<evidence type="ECO:0000313" key="2">
    <source>
        <dbReference type="Proteomes" id="UP001591681"/>
    </source>
</evidence>
<dbReference type="AlphaFoldDB" id="A0ABD1IPD4"/>
<comment type="caution">
    <text evidence="1">The sequence shown here is derived from an EMBL/GenBank/DDBJ whole genome shotgun (WGS) entry which is preliminary data.</text>
</comment>
<organism evidence="1 2">
    <name type="scientific">Coilia grayii</name>
    <name type="common">Gray's grenadier anchovy</name>
    <dbReference type="NCBI Taxonomy" id="363190"/>
    <lineage>
        <taxon>Eukaryota</taxon>
        <taxon>Metazoa</taxon>
        <taxon>Chordata</taxon>
        <taxon>Craniata</taxon>
        <taxon>Vertebrata</taxon>
        <taxon>Euteleostomi</taxon>
        <taxon>Actinopterygii</taxon>
        <taxon>Neopterygii</taxon>
        <taxon>Teleostei</taxon>
        <taxon>Clupei</taxon>
        <taxon>Clupeiformes</taxon>
        <taxon>Clupeoidei</taxon>
        <taxon>Engraulidae</taxon>
        <taxon>Coilinae</taxon>
        <taxon>Coilia</taxon>
    </lineage>
</organism>
<reference evidence="1 2" key="1">
    <citation type="submission" date="2024-09" db="EMBL/GenBank/DDBJ databases">
        <title>A chromosome-level genome assembly of Gray's grenadier anchovy, Coilia grayii.</title>
        <authorList>
            <person name="Fu Z."/>
        </authorList>
    </citation>
    <scope>NUCLEOTIDE SEQUENCE [LARGE SCALE GENOMIC DNA]</scope>
    <source>
        <strain evidence="1">G4</strain>
        <tissue evidence="1">Muscle</tissue>
    </source>
</reference>